<feature type="region of interest" description="Disordered" evidence="3">
    <location>
        <begin position="511"/>
        <end position="539"/>
    </location>
</feature>
<dbReference type="InterPro" id="IPR012916">
    <property type="entry name" value="RED_N"/>
</dbReference>
<feature type="compositionally biased region" description="Basic residues" evidence="3">
    <location>
        <begin position="1"/>
        <end position="10"/>
    </location>
</feature>
<feature type="compositionally biased region" description="Basic and acidic residues" evidence="3">
    <location>
        <begin position="52"/>
        <end position="85"/>
    </location>
</feature>
<sequence>QQQHASRRRVLGGSRQLHRSQAEPIARPTQDRAFSTDAGRKNHGQRGKGQSHKQEVSAEKKYRDRAAERRQEEGQQKQQHRDDSKGGVSVLLLSRDMETDTLPLAAAGGMTEVQRAEYEKSKYLGGNAESTHLVKGLDFLLLQKIRAGQGTHGNAAVNENLDSELERLLDRPSGPGQPVTAGPEDAALVGQTAACRTALGQRVLAAALKHANIKAENRDLNELFLPARMYYQFHLDAPGMLGASAMTMRIRSQEEVAQMTSDMRGFRNDNDASSDRIVIAKVVSAIRAANEQRRRMSSRSSGAEESEELSKTSLQTNVSMQNSSVVTEAKDARQYAGSAEAALSFDSDDDIFADAGVDYEVTVGKIDDNAADEQDMNDMVGPAPLCQDGDEDDSSSDRDSGHECAVVAPYPESSGETDGSDQEDAAVTAPYPSMSVDNSSDKDNEAAAEAVTTPYLESLQTSDAKRQRTASNSGSESSPARIESDGELDMRLLTEARNRFKEETRDLLYQRNQSQKHVYAASKNPANGGSVKNKASGLLNKEWHQTRKIMKEKYGVDIADNSAKRRKPK</sequence>
<dbReference type="Pfam" id="PF07808">
    <property type="entry name" value="RED_N"/>
    <property type="match status" value="1"/>
</dbReference>
<evidence type="ECO:0000313" key="5">
    <source>
        <dbReference type="EMBL" id="KAJ1641677.1"/>
    </source>
</evidence>
<feature type="region of interest" description="Disordered" evidence="3">
    <location>
        <begin position="368"/>
        <end position="490"/>
    </location>
</feature>
<proteinExistence type="predicted"/>
<comment type="caution">
    <text evidence="5">The sequence shown here is derived from an EMBL/GenBank/DDBJ whole genome shotgun (WGS) entry which is preliminary data.</text>
</comment>
<reference evidence="5" key="1">
    <citation type="submission" date="2022-07" db="EMBL/GenBank/DDBJ databases">
        <title>Phylogenomic reconstructions and comparative analyses of Kickxellomycotina fungi.</title>
        <authorList>
            <person name="Reynolds N.K."/>
            <person name="Stajich J.E."/>
            <person name="Barry K."/>
            <person name="Grigoriev I.V."/>
            <person name="Crous P."/>
            <person name="Smith M.E."/>
        </authorList>
    </citation>
    <scope>NUCLEOTIDE SEQUENCE</scope>
    <source>
        <strain evidence="5">NBRC 105413</strain>
    </source>
</reference>
<feature type="domain" description="RED-like N-terminal" evidence="4">
    <location>
        <begin position="44"/>
        <end position="288"/>
    </location>
</feature>
<protein>
    <recommendedName>
        <fullName evidence="4">RED-like N-terminal domain-containing protein</fullName>
    </recommendedName>
</protein>
<feature type="compositionally biased region" description="Basic residues" evidence="3">
    <location>
        <begin position="41"/>
        <end position="51"/>
    </location>
</feature>
<organism evidence="5 6">
    <name type="scientific">Coemansia asiatica</name>
    <dbReference type="NCBI Taxonomy" id="1052880"/>
    <lineage>
        <taxon>Eukaryota</taxon>
        <taxon>Fungi</taxon>
        <taxon>Fungi incertae sedis</taxon>
        <taxon>Zoopagomycota</taxon>
        <taxon>Kickxellomycotina</taxon>
        <taxon>Kickxellomycetes</taxon>
        <taxon>Kickxellales</taxon>
        <taxon>Kickxellaceae</taxon>
        <taxon>Coemansia</taxon>
    </lineage>
</organism>
<feature type="compositionally biased region" description="Polar residues" evidence="3">
    <location>
        <begin position="469"/>
        <end position="478"/>
    </location>
</feature>
<dbReference type="Proteomes" id="UP001145021">
    <property type="component" value="Unassembled WGS sequence"/>
</dbReference>
<evidence type="ECO:0000256" key="1">
    <source>
        <dbReference type="ARBA" id="ARBA00004123"/>
    </source>
</evidence>
<dbReference type="EMBL" id="JANBOH010000748">
    <property type="protein sequence ID" value="KAJ1641677.1"/>
    <property type="molecule type" value="Genomic_DNA"/>
</dbReference>
<feature type="compositionally biased region" description="Polar residues" evidence="3">
    <location>
        <begin position="311"/>
        <end position="325"/>
    </location>
</feature>
<dbReference type="GO" id="GO:0005634">
    <property type="term" value="C:nucleus"/>
    <property type="evidence" value="ECO:0007669"/>
    <property type="project" value="UniProtKB-SubCell"/>
</dbReference>
<keyword evidence="6" id="KW-1185">Reference proteome</keyword>
<keyword evidence="2" id="KW-0539">Nucleus</keyword>
<gene>
    <name evidence="5" type="ORF">LPJ64_006379</name>
</gene>
<feature type="non-terminal residue" evidence="5">
    <location>
        <position position="1"/>
    </location>
</feature>
<evidence type="ECO:0000313" key="6">
    <source>
        <dbReference type="Proteomes" id="UP001145021"/>
    </source>
</evidence>
<feature type="region of interest" description="Disordered" evidence="3">
    <location>
        <begin position="1"/>
        <end position="87"/>
    </location>
</feature>
<comment type="subcellular location">
    <subcellularLocation>
        <location evidence="1">Nucleus</location>
    </subcellularLocation>
</comment>
<evidence type="ECO:0000256" key="2">
    <source>
        <dbReference type="ARBA" id="ARBA00023242"/>
    </source>
</evidence>
<evidence type="ECO:0000259" key="4">
    <source>
        <dbReference type="Pfam" id="PF07808"/>
    </source>
</evidence>
<feature type="region of interest" description="Disordered" evidence="3">
    <location>
        <begin position="290"/>
        <end position="325"/>
    </location>
</feature>
<accession>A0A9W7XEN2</accession>
<dbReference type="InterPro" id="IPR039896">
    <property type="entry name" value="Red-like"/>
</dbReference>
<evidence type="ECO:0000256" key="3">
    <source>
        <dbReference type="SAM" id="MobiDB-lite"/>
    </source>
</evidence>
<dbReference type="AlphaFoldDB" id="A0A9W7XEN2"/>
<name>A0A9W7XEN2_9FUNG</name>
<dbReference type="PANTHER" id="PTHR12765">
    <property type="entry name" value="RED PROTEIN IK FACTOR CYTOKINE IK"/>
    <property type="match status" value="1"/>
</dbReference>